<feature type="domain" description="HTH cro/C1-type" evidence="1">
    <location>
        <begin position="11"/>
        <end position="65"/>
    </location>
</feature>
<dbReference type="PROSITE" id="PS50943">
    <property type="entry name" value="HTH_CROC1"/>
    <property type="match status" value="1"/>
</dbReference>
<dbReference type="EMBL" id="CP121208">
    <property type="protein sequence ID" value="WFM83169.1"/>
    <property type="molecule type" value="Genomic_DNA"/>
</dbReference>
<evidence type="ECO:0000313" key="3">
    <source>
        <dbReference type="Proteomes" id="UP001215216"/>
    </source>
</evidence>
<dbReference type="InterPro" id="IPR001387">
    <property type="entry name" value="Cro/C1-type_HTH"/>
</dbReference>
<dbReference type="SMART" id="SM00530">
    <property type="entry name" value="HTH_XRE"/>
    <property type="match status" value="1"/>
</dbReference>
<organism evidence="2 3">
    <name type="scientific">Arcanobacterium canis</name>
    <dbReference type="NCBI Taxonomy" id="999183"/>
    <lineage>
        <taxon>Bacteria</taxon>
        <taxon>Bacillati</taxon>
        <taxon>Actinomycetota</taxon>
        <taxon>Actinomycetes</taxon>
        <taxon>Actinomycetales</taxon>
        <taxon>Actinomycetaceae</taxon>
        <taxon>Arcanobacterium</taxon>
    </lineage>
</organism>
<dbReference type="Proteomes" id="UP001215216">
    <property type="component" value="Chromosome"/>
</dbReference>
<evidence type="ECO:0000259" key="1">
    <source>
        <dbReference type="PROSITE" id="PS50943"/>
    </source>
</evidence>
<proteinExistence type="predicted"/>
<dbReference type="SUPFAM" id="SSF47413">
    <property type="entry name" value="lambda repressor-like DNA-binding domains"/>
    <property type="match status" value="1"/>
</dbReference>
<sequence length="125" mass="14244">MDSHLKFGKFIESKRKGARLTMRAFAEKVDMAASYISDIEKGRRAAPDSKLETIASALSLTSVEREEMFDLAALTRDDQTPTDLTDYIRETDNARVALRRAKDRNYSDQDWQKIIDIIEGDGGRR</sequence>
<evidence type="ECO:0000313" key="2">
    <source>
        <dbReference type="EMBL" id="WFM83169.1"/>
    </source>
</evidence>
<dbReference type="CDD" id="cd00093">
    <property type="entry name" value="HTH_XRE"/>
    <property type="match status" value="1"/>
</dbReference>
<dbReference type="RefSeq" id="WP_278012594.1">
    <property type="nucleotide sequence ID" value="NZ_CP121208.1"/>
</dbReference>
<protein>
    <submittedName>
        <fullName evidence="2">Helix-turn-helix transcriptional regulator</fullName>
    </submittedName>
</protein>
<name>A0ABY8FXC3_9ACTO</name>
<dbReference type="InterPro" id="IPR010982">
    <property type="entry name" value="Lambda_DNA-bd_dom_sf"/>
</dbReference>
<dbReference type="Gene3D" id="1.10.260.40">
    <property type="entry name" value="lambda repressor-like DNA-binding domains"/>
    <property type="match status" value="1"/>
</dbReference>
<accession>A0ABY8FXC3</accession>
<keyword evidence="3" id="KW-1185">Reference proteome</keyword>
<reference evidence="2 3" key="1">
    <citation type="submission" date="2023-03" db="EMBL/GenBank/DDBJ databases">
        <title>Complete genome of Arcanobacterium canis strain DSM 25104 isolated in 2010 from a canine otitis externa in Germany.</title>
        <authorList>
            <person name="Borowiak M."/>
            <person name="Kreitlow A."/>
            <person name="Malorny B."/>
            <person name="Laemmler C."/>
            <person name="Prenger-Berninghoff E."/>
            <person name="Ploetz M."/>
            <person name="Abdulmawjood A."/>
        </authorList>
    </citation>
    <scope>NUCLEOTIDE SEQUENCE [LARGE SCALE GENOMIC DNA]</scope>
    <source>
        <strain evidence="2 3">DSM 25104</strain>
    </source>
</reference>
<gene>
    <name evidence="2" type="ORF">P7079_07180</name>
</gene>
<dbReference type="Pfam" id="PF01381">
    <property type="entry name" value="HTH_3"/>
    <property type="match status" value="1"/>
</dbReference>